<gene>
    <name evidence="2" type="ORF">BHM03_00012000</name>
</gene>
<proteinExistence type="predicted"/>
<dbReference type="AlphaFoldDB" id="A0A445MDE9"/>
<accession>A0A445MDE9</accession>
<reference evidence="2" key="1">
    <citation type="journal article" date="2018" name="Data Brief">
        <title>Genome sequence data from 17 accessions of Ensete ventricosum, a staple food crop for millions in Ethiopia.</title>
        <authorList>
            <person name="Yemataw Z."/>
            <person name="Muzemil S."/>
            <person name="Ambachew D."/>
            <person name="Tripathi L."/>
            <person name="Tesfaye K."/>
            <person name="Chala A."/>
            <person name="Farbos A."/>
            <person name="O'Neill P."/>
            <person name="Moore K."/>
            <person name="Grant M."/>
            <person name="Studholme D.J."/>
        </authorList>
    </citation>
    <scope>NUCLEOTIDE SEQUENCE [LARGE SCALE GENOMIC DNA]</scope>
    <source>
        <tissue evidence="2">Leaf</tissue>
    </source>
</reference>
<feature type="region of interest" description="Disordered" evidence="1">
    <location>
        <begin position="134"/>
        <end position="155"/>
    </location>
</feature>
<organism evidence="2">
    <name type="scientific">Ensete ventricosum</name>
    <name type="common">Abyssinian banana</name>
    <name type="synonym">Musa ensete</name>
    <dbReference type="NCBI Taxonomy" id="4639"/>
    <lineage>
        <taxon>Eukaryota</taxon>
        <taxon>Viridiplantae</taxon>
        <taxon>Streptophyta</taxon>
        <taxon>Embryophyta</taxon>
        <taxon>Tracheophyta</taxon>
        <taxon>Spermatophyta</taxon>
        <taxon>Magnoliopsida</taxon>
        <taxon>Liliopsida</taxon>
        <taxon>Zingiberales</taxon>
        <taxon>Musaceae</taxon>
        <taxon>Ensete</taxon>
    </lineage>
</organism>
<dbReference type="Proteomes" id="UP000290560">
    <property type="component" value="Unassembled WGS sequence"/>
</dbReference>
<evidence type="ECO:0000313" key="2">
    <source>
        <dbReference type="EMBL" id="RZR72292.1"/>
    </source>
</evidence>
<sequence>MKRRHETFLRGQGHELLQRKERDRVVPWGLHFDRANSSCMVPKTKGASRYMHLISEKHLTEELRRLNWLRRNWDQKALARDKRTQRRRALVVKGAEMVENAEANSMYQDKAEEQRLGNFIRLVSTDFSSSGKAPYHPIRTGMAGDRYADRPLQGGTAKIDRRRLISAVSGRLKKKR</sequence>
<protein>
    <submittedName>
        <fullName evidence="2">Uncharacterized protein</fullName>
    </submittedName>
</protein>
<evidence type="ECO:0000256" key="1">
    <source>
        <dbReference type="SAM" id="MobiDB-lite"/>
    </source>
</evidence>
<name>A0A445MDE9_ENSVE</name>
<dbReference type="EMBL" id="KV875658">
    <property type="protein sequence ID" value="RZR72292.1"/>
    <property type="molecule type" value="Genomic_DNA"/>
</dbReference>